<feature type="transmembrane region" description="Helical" evidence="1">
    <location>
        <begin position="245"/>
        <end position="266"/>
    </location>
</feature>
<dbReference type="InterPro" id="IPR029052">
    <property type="entry name" value="Metallo-depent_PP-like"/>
</dbReference>
<comment type="caution">
    <text evidence="2">The sequence shown here is derived from an EMBL/GenBank/DDBJ whole genome shotgun (WGS) entry which is preliminary data.</text>
</comment>
<dbReference type="OMA" id="MIMMELA"/>
<gene>
    <name evidence="2" type="ORF">THAOC_18408</name>
</gene>
<evidence type="ECO:0000313" key="3">
    <source>
        <dbReference type="Proteomes" id="UP000266841"/>
    </source>
</evidence>
<evidence type="ECO:0008006" key="4">
    <source>
        <dbReference type="Google" id="ProtNLM"/>
    </source>
</evidence>
<dbReference type="PANTHER" id="PTHR34211:SF3">
    <property type="entry name" value="CALCINEURIN-LIKE METALLO-PHOSPHOESTERASE SUPERFAMILY PROTEIN"/>
    <property type="match status" value="1"/>
</dbReference>
<evidence type="ECO:0000313" key="2">
    <source>
        <dbReference type="EMBL" id="EJK61150.1"/>
    </source>
</evidence>
<organism evidence="2 3">
    <name type="scientific">Thalassiosira oceanica</name>
    <name type="common">Marine diatom</name>
    <dbReference type="NCBI Taxonomy" id="159749"/>
    <lineage>
        <taxon>Eukaryota</taxon>
        <taxon>Sar</taxon>
        <taxon>Stramenopiles</taxon>
        <taxon>Ochrophyta</taxon>
        <taxon>Bacillariophyta</taxon>
        <taxon>Coscinodiscophyceae</taxon>
        <taxon>Thalassiosirophycidae</taxon>
        <taxon>Thalassiosirales</taxon>
        <taxon>Thalassiosiraceae</taxon>
        <taxon>Thalassiosira</taxon>
    </lineage>
</organism>
<dbReference type="eggNOG" id="ENOG502QSAS">
    <property type="taxonomic scope" value="Eukaryota"/>
</dbReference>
<keyword evidence="3" id="KW-1185">Reference proteome</keyword>
<keyword evidence="1" id="KW-1133">Transmembrane helix</keyword>
<name>K0S7A8_THAOC</name>
<dbReference type="SUPFAM" id="SSF56300">
    <property type="entry name" value="Metallo-dependent phosphatases"/>
    <property type="match status" value="1"/>
</dbReference>
<feature type="transmembrane region" description="Helical" evidence="1">
    <location>
        <begin position="212"/>
        <end position="233"/>
    </location>
</feature>
<dbReference type="AlphaFoldDB" id="K0S7A8"/>
<dbReference type="Proteomes" id="UP000266841">
    <property type="component" value="Unassembled WGS sequence"/>
</dbReference>
<accession>K0S7A8</accession>
<sequence length="525" mass="60086">MSPPPSYRKEHISIKKPALPVKGWDVDAVAGDDGDALQNYEGPVTFIIPGNHDWFDGLAAYTRYILSRDWLGGWLIPQRTSYFALKLPKNWWLLGFDLALDDDINIEQWFIDFHLTALLVPHWVLEDYEEFKHDEKETNLRELINSFLKNRVRLRLAGDLHHYTRHIPCAERSVQPQLVVSGGGGAFLHPTHTFGDRIKVGKDKVLKLFGRIFLTGRVSLIFALAFAGSAYGFTDDSNLKTRTAVLWSMAHAFGQIFVALACLLFVEILAEFVIEEGLVATEDVVGMEADLSCSTAMASSIFDEYESRFKSDISDASIFAEPPDLLPSRRFDDSIYDSVSQTLKWLVREVPFLKMTLALFDLPGTIAATHVQMCAVLCADGAYCLYKNDHMLYHQLDRYTILKYGISIGLYYIVFVVPLAGSLFGTWLALSLNWLKCQYDAGFSSLRMEHWKNFLRLHIDDKGDLEIFAICSHRVPKKWRRDPKSRPSTAAQPSWKWRHPSKWIPHRESQKFKPRLIDYTKIKKL</sequence>
<keyword evidence="1" id="KW-0812">Transmembrane</keyword>
<dbReference type="EMBL" id="AGNL01020350">
    <property type="protein sequence ID" value="EJK61150.1"/>
    <property type="molecule type" value="Genomic_DNA"/>
</dbReference>
<protein>
    <recommendedName>
        <fullName evidence="4">Calcineurin-like phosphoesterase domain-containing protein</fullName>
    </recommendedName>
</protein>
<evidence type="ECO:0000256" key="1">
    <source>
        <dbReference type="SAM" id="Phobius"/>
    </source>
</evidence>
<dbReference type="PANTHER" id="PTHR34211">
    <property type="entry name" value="CALCINEURIN-LIKE METALLO-PHOSPHOESTERASE SUPERFAMILY PROTEIN"/>
    <property type="match status" value="1"/>
</dbReference>
<keyword evidence="1" id="KW-0472">Membrane</keyword>
<dbReference type="OrthoDB" id="1883418at2759"/>
<proteinExistence type="predicted"/>
<reference evidence="2 3" key="1">
    <citation type="journal article" date="2012" name="Genome Biol.">
        <title>Genome and low-iron response of an oceanic diatom adapted to chronic iron limitation.</title>
        <authorList>
            <person name="Lommer M."/>
            <person name="Specht M."/>
            <person name="Roy A.S."/>
            <person name="Kraemer L."/>
            <person name="Andreson R."/>
            <person name="Gutowska M.A."/>
            <person name="Wolf J."/>
            <person name="Bergner S.V."/>
            <person name="Schilhabel M.B."/>
            <person name="Klostermeier U.C."/>
            <person name="Beiko R.G."/>
            <person name="Rosenstiel P."/>
            <person name="Hippler M."/>
            <person name="Laroche J."/>
        </authorList>
    </citation>
    <scope>NUCLEOTIDE SEQUENCE [LARGE SCALE GENOMIC DNA]</scope>
    <source>
        <strain evidence="2 3">CCMP1005</strain>
    </source>
</reference>
<feature type="transmembrane region" description="Helical" evidence="1">
    <location>
        <begin position="408"/>
        <end position="430"/>
    </location>
</feature>